<dbReference type="GeneID" id="66054131"/>
<reference evidence="1 2" key="1">
    <citation type="journal article" date="2007" name="Science">
        <title>The Chlamydomonas genome reveals the evolution of key animal and plant functions.</title>
        <authorList>
            <person name="Merchant S.S."/>
            <person name="Prochnik S.E."/>
            <person name="Vallon O."/>
            <person name="Harris E.H."/>
            <person name="Karpowicz S.J."/>
            <person name="Witman G.B."/>
            <person name="Terry A."/>
            <person name="Salamov A."/>
            <person name="Fritz-Laylin L.K."/>
            <person name="Marechal-Drouard L."/>
            <person name="Marshall W.F."/>
            <person name="Qu L.H."/>
            <person name="Nelson D.R."/>
            <person name="Sanderfoot A.A."/>
            <person name="Spalding M.H."/>
            <person name="Kapitonov V.V."/>
            <person name="Ren Q."/>
            <person name="Ferris P."/>
            <person name="Lindquist E."/>
            <person name="Shapiro H."/>
            <person name="Lucas S.M."/>
            <person name="Grimwood J."/>
            <person name="Schmutz J."/>
            <person name="Cardol P."/>
            <person name="Cerutti H."/>
            <person name="Chanfreau G."/>
            <person name="Chen C.L."/>
            <person name="Cognat V."/>
            <person name="Croft M.T."/>
            <person name="Dent R."/>
            <person name="Dutcher S."/>
            <person name="Fernandez E."/>
            <person name="Fukuzawa H."/>
            <person name="Gonzalez-Ballester D."/>
            <person name="Gonzalez-Halphen D."/>
            <person name="Hallmann A."/>
            <person name="Hanikenne M."/>
            <person name="Hippler M."/>
            <person name="Inwood W."/>
            <person name="Jabbari K."/>
            <person name="Kalanon M."/>
            <person name="Kuras R."/>
            <person name="Lefebvre P.A."/>
            <person name="Lemaire S.D."/>
            <person name="Lobanov A.V."/>
            <person name="Lohr M."/>
            <person name="Manuell A."/>
            <person name="Meier I."/>
            <person name="Mets L."/>
            <person name="Mittag M."/>
            <person name="Mittelmeier T."/>
            <person name="Moroney J.V."/>
            <person name="Moseley J."/>
            <person name="Napoli C."/>
            <person name="Nedelcu A.M."/>
            <person name="Niyogi K."/>
            <person name="Novoselov S.V."/>
            <person name="Paulsen I.T."/>
            <person name="Pazour G."/>
            <person name="Purton S."/>
            <person name="Ral J.P."/>
            <person name="Riano-Pachon D.M."/>
            <person name="Riekhof W."/>
            <person name="Rymarquis L."/>
            <person name="Schroda M."/>
            <person name="Stern D."/>
            <person name="Umen J."/>
            <person name="Willows R."/>
            <person name="Wilson N."/>
            <person name="Zimmer S.L."/>
            <person name="Allmer J."/>
            <person name="Balk J."/>
            <person name="Bisova K."/>
            <person name="Chen C.J."/>
            <person name="Elias M."/>
            <person name="Gendler K."/>
            <person name="Hauser C."/>
            <person name="Lamb M.R."/>
            <person name="Ledford H."/>
            <person name="Long J.C."/>
            <person name="Minagawa J."/>
            <person name="Page M.D."/>
            <person name="Pan J."/>
            <person name="Pootakham W."/>
            <person name="Roje S."/>
            <person name="Rose A."/>
            <person name="Stahlberg E."/>
            <person name="Terauchi A.M."/>
            <person name="Yang P."/>
            <person name="Ball S."/>
            <person name="Bowler C."/>
            <person name="Dieckmann C.L."/>
            <person name="Gladyshev V.N."/>
            <person name="Green P."/>
            <person name="Jorgensen R."/>
            <person name="Mayfield S."/>
            <person name="Mueller-Roeber B."/>
            <person name="Rajamani S."/>
            <person name="Sayre R.T."/>
            <person name="Brokstein P."/>
            <person name="Dubchak I."/>
            <person name="Goodstein D."/>
            <person name="Hornick L."/>
            <person name="Huang Y.W."/>
            <person name="Jhaveri J."/>
            <person name="Luo Y."/>
            <person name="Martinez D."/>
            <person name="Ngau W.C."/>
            <person name="Otillar B."/>
            <person name="Poliakov A."/>
            <person name="Porter A."/>
            <person name="Szajkowski L."/>
            <person name="Werner G."/>
            <person name="Zhou K."/>
            <person name="Grigoriev I.V."/>
            <person name="Rokhsar D.S."/>
            <person name="Grossman A.R."/>
        </authorList>
    </citation>
    <scope>NUCLEOTIDE SEQUENCE [LARGE SCALE GENOMIC DNA]</scope>
    <source>
        <strain evidence="2">CC-503</strain>
    </source>
</reference>
<dbReference type="RefSeq" id="XP_042922929.1">
    <property type="nucleotide sequence ID" value="XM_043064378.1"/>
</dbReference>
<dbReference type="Gramene" id="PNW81069">
    <property type="protein sequence ID" value="PNW81069"/>
    <property type="gene ID" value="CHLRE_07g342402v5"/>
</dbReference>
<dbReference type="KEGG" id="cre:CHLRE_07g342402v5"/>
<name>A0A2K3DKK3_CHLRE</name>
<sequence length="110" mass="11507">MDMRSPRLEYSTQRLSPGCVGGLVPAHSCCCCSPSTSLPLSLCVKLSQPRLGGQLLSAVALPLSLCVKLGPARLGGQLLSAVALPLSFSLVAARRGRGRLVVRIATRHLS</sequence>
<organism evidence="1 2">
    <name type="scientific">Chlamydomonas reinhardtii</name>
    <name type="common">Chlamydomonas smithii</name>
    <dbReference type="NCBI Taxonomy" id="3055"/>
    <lineage>
        <taxon>Eukaryota</taxon>
        <taxon>Viridiplantae</taxon>
        <taxon>Chlorophyta</taxon>
        <taxon>core chlorophytes</taxon>
        <taxon>Chlorophyceae</taxon>
        <taxon>CS clade</taxon>
        <taxon>Chlamydomonadales</taxon>
        <taxon>Chlamydomonadaceae</taxon>
        <taxon>Chlamydomonas</taxon>
    </lineage>
</organism>
<dbReference type="Proteomes" id="UP000006906">
    <property type="component" value="Chromosome 7"/>
</dbReference>
<dbReference type="EMBL" id="CM008968">
    <property type="protein sequence ID" value="PNW81069.1"/>
    <property type="molecule type" value="Genomic_DNA"/>
</dbReference>
<evidence type="ECO:0000313" key="1">
    <source>
        <dbReference type="EMBL" id="PNW81069.1"/>
    </source>
</evidence>
<dbReference type="InParanoid" id="A0A2K3DKK3"/>
<accession>A0A2K3DKK3</accession>
<dbReference type="AlphaFoldDB" id="A0A2K3DKK3"/>
<gene>
    <name evidence="1" type="ORF">CHLRE_07g342402v5</name>
</gene>
<proteinExistence type="predicted"/>
<evidence type="ECO:0000313" key="2">
    <source>
        <dbReference type="Proteomes" id="UP000006906"/>
    </source>
</evidence>
<keyword evidence="2" id="KW-1185">Reference proteome</keyword>
<protein>
    <submittedName>
        <fullName evidence="1">Uncharacterized protein</fullName>
    </submittedName>
</protein>